<dbReference type="RefSeq" id="WP_054970757.1">
    <property type="nucleotide sequence ID" value="NZ_LJCO01000082.1"/>
</dbReference>
<comment type="caution">
    <text evidence="6">The sequence shown here is derived from an EMBL/GenBank/DDBJ whole genome shotgun (WGS) entry which is preliminary data.</text>
</comment>
<evidence type="ECO:0000256" key="4">
    <source>
        <dbReference type="PROSITE-ProRule" id="PRU00409"/>
    </source>
</evidence>
<dbReference type="PANTHER" id="PTHR43585:SF2">
    <property type="entry name" value="ATP-GRASP ENZYME FSQD"/>
    <property type="match status" value="1"/>
</dbReference>
<dbReference type="GO" id="GO:0016874">
    <property type="term" value="F:ligase activity"/>
    <property type="evidence" value="ECO:0007669"/>
    <property type="project" value="UniProtKB-KW"/>
</dbReference>
<keyword evidence="3 4" id="KW-0067">ATP-binding</keyword>
<dbReference type="InterPro" id="IPR005479">
    <property type="entry name" value="CPAse_ATP-bd"/>
</dbReference>
<evidence type="ECO:0000313" key="7">
    <source>
        <dbReference type="Proteomes" id="UP000050482"/>
    </source>
</evidence>
<evidence type="ECO:0000313" key="6">
    <source>
        <dbReference type="EMBL" id="KPV42133.1"/>
    </source>
</evidence>
<proteinExistence type="predicted"/>
<dbReference type="InterPro" id="IPR013815">
    <property type="entry name" value="ATP_grasp_subdomain_1"/>
</dbReference>
<dbReference type="EMBL" id="LJCO01000082">
    <property type="protein sequence ID" value="KPV42133.1"/>
    <property type="molecule type" value="Genomic_DNA"/>
</dbReference>
<evidence type="ECO:0000259" key="5">
    <source>
        <dbReference type="PROSITE" id="PS50975"/>
    </source>
</evidence>
<dbReference type="STRING" id="471514.AN477_18965"/>
<dbReference type="PATRIC" id="fig|471514.4.peg.1478"/>
<sequence>MEGKPVTILVTGIGSPGAFGVVRSLRQIKERRLHIIGTDANSDATGQAWVDGFHVIPRADSVDFPQVLKDVCKAESVDVVLPLVTRELIPLAEMQQDLAAIGTRMPLPTVETLRTANHKGMLFRALAQVKIPVPQFQPAKTLNELRSSFMSLGYPARPVCFKPVYGDGSRGFRILDKTLNAAKSLFEDKPDSTHISETELFDKLQNNTGLPELVVMEYLPGAEYSVDLLARHGEMVVSVVRLREQITGGITTKGRIVDEPDVVRYVTSVVSALGLHGNVGVQVRRNDNGEPRILEVNPRLQGTTILCTAAGVNLPWLGVKLALGEEIQKTELEFETGVRLVRHWDEVFFRSDGSAFTMQ</sequence>
<dbReference type="PROSITE" id="PS50975">
    <property type="entry name" value="ATP_GRASP"/>
    <property type="match status" value="1"/>
</dbReference>
<dbReference type="PROSITE" id="PS00867">
    <property type="entry name" value="CPSASE_2"/>
    <property type="match status" value="1"/>
</dbReference>
<dbReference type="PANTHER" id="PTHR43585">
    <property type="entry name" value="FUMIPYRROLE BIOSYNTHESIS PROTEIN C"/>
    <property type="match status" value="1"/>
</dbReference>
<keyword evidence="2 4" id="KW-0547">Nucleotide-binding</keyword>
<name>A0A0N8PNP9_9BACL</name>
<keyword evidence="1" id="KW-0436">Ligase</keyword>
<dbReference type="InterPro" id="IPR052032">
    <property type="entry name" value="ATP-dep_AA_Ligase"/>
</dbReference>
<reference evidence="6 7" key="1">
    <citation type="submission" date="2015-09" db="EMBL/GenBank/DDBJ databases">
        <title>Draft genome sequence of Alicyclobacillus ferrooxydans DSM 22381.</title>
        <authorList>
            <person name="Hemp J."/>
        </authorList>
    </citation>
    <scope>NUCLEOTIDE SEQUENCE [LARGE SCALE GENOMIC DNA]</scope>
    <source>
        <strain evidence="6 7">TC-34</strain>
    </source>
</reference>
<evidence type="ECO:0000256" key="1">
    <source>
        <dbReference type="ARBA" id="ARBA00022598"/>
    </source>
</evidence>
<dbReference type="GO" id="GO:0046872">
    <property type="term" value="F:metal ion binding"/>
    <property type="evidence" value="ECO:0007669"/>
    <property type="project" value="InterPro"/>
</dbReference>
<dbReference type="Gene3D" id="3.30.470.20">
    <property type="entry name" value="ATP-grasp fold, B domain"/>
    <property type="match status" value="1"/>
</dbReference>
<organism evidence="6 7">
    <name type="scientific">Alicyclobacillus ferrooxydans</name>
    <dbReference type="NCBI Taxonomy" id="471514"/>
    <lineage>
        <taxon>Bacteria</taxon>
        <taxon>Bacillati</taxon>
        <taxon>Bacillota</taxon>
        <taxon>Bacilli</taxon>
        <taxon>Bacillales</taxon>
        <taxon>Alicyclobacillaceae</taxon>
        <taxon>Alicyclobacillus</taxon>
    </lineage>
</organism>
<feature type="domain" description="ATP-grasp" evidence="5">
    <location>
        <begin position="123"/>
        <end position="323"/>
    </location>
</feature>
<dbReference type="Gene3D" id="3.30.1490.20">
    <property type="entry name" value="ATP-grasp fold, A domain"/>
    <property type="match status" value="1"/>
</dbReference>
<evidence type="ECO:0000256" key="2">
    <source>
        <dbReference type="ARBA" id="ARBA00022741"/>
    </source>
</evidence>
<dbReference type="GO" id="GO:0005524">
    <property type="term" value="F:ATP binding"/>
    <property type="evidence" value="ECO:0007669"/>
    <property type="project" value="UniProtKB-UniRule"/>
</dbReference>
<dbReference type="Pfam" id="PF15632">
    <property type="entry name" value="ATPgrasp_Ter"/>
    <property type="match status" value="1"/>
</dbReference>
<dbReference type="Proteomes" id="UP000050482">
    <property type="component" value="Unassembled WGS sequence"/>
</dbReference>
<dbReference type="Gene3D" id="3.40.50.20">
    <property type="match status" value="1"/>
</dbReference>
<dbReference type="Pfam" id="PF21360">
    <property type="entry name" value="PylC-like_N"/>
    <property type="match status" value="1"/>
</dbReference>
<keyword evidence="7" id="KW-1185">Reference proteome</keyword>
<protein>
    <recommendedName>
        <fullName evidence="5">ATP-grasp domain-containing protein</fullName>
    </recommendedName>
</protein>
<dbReference type="SUPFAM" id="SSF56059">
    <property type="entry name" value="Glutathione synthetase ATP-binding domain-like"/>
    <property type="match status" value="1"/>
</dbReference>
<gene>
    <name evidence="6" type="ORF">AN477_18965</name>
</gene>
<dbReference type="InterPro" id="IPR011761">
    <property type="entry name" value="ATP-grasp"/>
</dbReference>
<accession>A0A0N8PNP9</accession>
<dbReference type="AlphaFoldDB" id="A0A0N8PNP9"/>
<dbReference type="InterPro" id="IPR048764">
    <property type="entry name" value="PylC_N"/>
</dbReference>
<evidence type="ECO:0000256" key="3">
    <source>
        <dbReference type="ARBA" id="ARBA00022840"/>
    </source>
</evidence>